<dbReference type="InterPro" id="IPR052024">
    <property type="entry name" value="Methanogen_methyltrans"/>
</dbReference>
<dbReference type="InterPro" id="IPR038071">
    <property type="entry name" value="UROD/MetE-like_sf"/>
</dbReference>
<dbReference type="OrthoDB" id="1776640at2"/>
<dbReference type="Pfam" id="PF01208">
    <property type="entry name" value="URO-D"/>
    <property type="match status" value="1"/>
</dbReference>
<organism evidence="2 3">
    <name type="scientific">Acetobacterium wieringae</name>
    <dbReference type="NCBI Taxonomy" id="52694"/>
    <lineage>
        <taxon>Bacteria</taxon>
        <taxon>Bacillati</taxon>
        <taxon>Bacillota</taxon>
        <taxon>Clostridia</taxon>
        <taxon>Eubacteriales</taxon>
        <taxon>Eubacteriaceae</taxon>
        <taxon>Acetobacterium</taxon>
    </lineage>
</organism>
<feature type="domain" description="Uroporphyrinogen decarboxylase (URO-D)" evidence="1">
    <location>
        <begin position="127"/>
        <end position="322"/>
    </location>
</feature>
<name>A0A1F2PLX5_9FIRM</name>
<dbReference type="GO" id="GO:0004853">
    <property type="term" value="F:uroporphyrinogen decarboxylase activity"/>
    <property type="evidence" value="ECO:0007669"/>
    <property type="project" value="InterPro"/>
</dbReference>
<evidence type="ECO:0000313" key="3">
    <source>
        <dbReference type="Proteomes" id="UP000176244"/>
    </source>
</evidence>
<keyword evidence="2" id="KW-0489">Methyltransferase</keyword>
<dbReference type="Gene3D" id="3.20.20.210">
    <property type="match status" value="1"/>
</dbReference>
<evidence type="ECO:0000313" key="2">
    <source>
        <dbReference type="EMBL" id="OFV72403.1"/>
    </source>
</evidence>
<gene>
    <name evidence="2" type="ORF">ACWI_03140</name>
</gene>
<dbReference type="RefSeq" id="WP_070369680.1">
    <property type="nucleotide sequence ID" value="NZ_LKEU01000010.1"/>
</dbReference>
<accession>A0A1F2PLX5</accession>
<dbReference type="Proteomes" id="UP000176244">
    <property type="component" value="Unassembled WGS sequence"/>
</dbReference>
<evidence type="ECO:0000259" key="1">
    <source>
        <dbReference type="Pfam" id="PF01208"/>
    </source>
</evidence>
<dbReference type="InterPro" id="IPR000257">
    <property type="entry name" value="Uroporphyrinogen_deCOase"/>
</dbReference>
<reference evidence="2 3" key="1">
    <citation type="submission" date="2015-09" db="EMBL/GenBank/DDBJ databases">
        <title>Genome sequence of Acetobacterium wieringae DSM 1911.</title>
        <authorList>
            <person name="Poehlein A."/>
            <person name="Bengelsdorf F.R."/>
            <person name="Schiel-Bengelsdorf B."/>
            <person name="Duerre P."/>
            <person name="Daniel R."/>
        </authorList>
    </citation>
    <scope>NUCLEOTIDE SEQUENCE [LARGE SCALE GENOMIC DNA]</scope>
    <source>
        <strain evidence="2 3">DSM 1911</strain>
    </source>
</reference>
<protein>
    <submittedName>
        <fullName evidence="2">Methylcobalamin:coenzyme M methyltransferase</fullName>
    </submittedName>
</protein>
<proteinExistence type="predicted"/>
<dbReference type="EMBL" id="LKEU01000010">
    <property type="protein sequence ID" value="OFV72403.1"/>
    <property type="molecule type" value="Genomic_DNA"/>
</dbReference>
<dbReference type="PANTHER" id="PTHR47099:SF1">
    <property type="entry name" value="METHYLCOBAMIDE:COM METHYLTRANSFERASE MTBA"/>
    <property type="match status" value="1"/>
</dbReference>
<dbReference type="GO" id="GO:0008168">
    <property type="term" value="F:methyltransferase activity"/>
    <property type="evidence" value="ECO:0007669"/>
    <property type="project" value="UniProtKB-KW"/>
</dbReference>
<dbReference type="AlphaFoldDB" id="A0A1F2PLX5"/>
<dbReference type="PANTHER" id="PTHR47099">
    <property type="entry name" value="METHYLCOBAMIDE:COM METHYLTRANSFERASE MTBA"/>
    <property type="match status" value="1"/>
</dbReference>
<comment type="caution">
    <text evidence="2">The sequence shown here is derived from an EMBL/GenBank/DDBJ whole genome shotgun (WGS) entry which is preliminary data.</text>
</comment>
<keyword evidence="2" id="KW-0808">Transferase</keyword>
<dbReference type="GO" id="GO:0032259">
    <property type="term" value="P:methylation"/>
    <property type="evidence" value="ECO:0007669"/>
    <property type="project" value="UniProtKB-KW"/>
</dbReference>
<dbReference type="SUPFAM" id="SSF51726">
    <property type="entry name" value="UROD/MetE-like"/>
    <property type="match status" value="1"/>
</dbReference>
<dbReference type="STRING" id="52694.ACWI_03140"/>
<sequence>MLTKKENLLETLHGGQPDRYVNSFEPFELFLDPIIMGIGGFAYTMKPGDTEVNGWGVTVCYPMGAPGPFPVHDQEHVILKDVTKWKEVIKAPKIVYSDEEWADTKAQIEKVDRNDKLVTTFIAPGIFEKLHYFMSMQDMLMNFYEEPEAVHELIDFLADWELEYCKELIKHMKPDAIFHHDDWGSQLSTFISPEMFEEFILPAYKKVYGYCKEQGCIIVHHSDSFAATLVPAMIEMGIDIWQGAMSTNNIPELIKQYYGKITFMGGIDNGIVDRHDWTREKIAKEVERVCRENGTAYFIPGLTMGGPGSTYEGVYEAVTEEIDRMSQIMFAK</sequence>
<dbReference type="GO" id="GO:0006779">
    <property type="term" value="P:porphyrin-containing compound biosynthetic process"/>
    <property type="evidence" value="ECO:0007669"/>
    <property type="project" value="InterPro"/>
</dbReference>